<protein>
    <submittedName>
        <fullName evidence="1">Uncharacterized protein</fullName>
    </submittedName>
</protein>
<evidence type="ECO:0000313" key="2">
    <source>
        <dbReference type="Proteomes" id="UP001253439"/>
    </source>
</evidence>
<dbReference type="InterPro" id="IPR006311">
    <property type="entry name" value="TAT_signal"/>
</dbReference>
<proteinExistence type="predicted"/>
<accession>A0AAE4EX51</accession>
<organism evidence="1 2">
    <name type="scientific">Haloarcula terrestris</name>
    <dbReference type="NCBI Taxonomy" id="2950533"/>
    <lineage>
        <taxon>Archaea</taxon>
        <taxon>Methanobacteriati</taxon>
        <taxon>Methanobacteriota</taxon>
        <taxon>Stenosarchaea group</taxon>
        <taxon>Halobacteria</taxon>
        <taxon>Halobacteriales</taxon>
        <taxon>Haloarculaceae</taxon>
        <taxon>Haloarcula</taxon>
    </lineage>
</organism>
<keyword evidence="2" id="KW-1185">Reference proteome</keyword>
<gene>
    <name evidence="1" type="ORF">NDI54_05850</name>
</gene>
<reference evidence="1 2" key="1">
    <citation type="submission" date="2022-06" db="EMBL/GenBank/DDBJ databases">
        <title>Haloarcula sp. a new haloarchaeum isolate from saline soil.</title>
        <authorList>
            <person name="Strakova D."/>
            <person name="Galisteo C."/>
            <person name="Sanchez-Porro C."/>
            <person name="Ventosa A."/>
        </authorList>
    </citation>
    <scope>NUCLEOTIDE SEQUENCE [LARGE SCALE GENOMIC DNA]</scope>
    <source>
        <strain evidence="1 2">S1AR25-5A</strain>
    </source>
</reference>
<evidence type="ECO:0000313" key="1">
    <source>
        <dbReference type="EMBL" id="MDS0220877.1"/>
    </source>
</evidence>
<dbReference type="PROSITE" id="PS51318">
    <property type="entry name" value="TAT"/>
    <property type="match status" value="1"/>
</dbReference>
<sequence length="157" mass="16608">MPADRRAFLEAAAVVATMPADALAGVAPAEPATEECDICGAAKPAGMVERTTVPPIAPLEADICAVCQFTQEHTQPDGVCMECGEPVDPGFSIELEYALGEADLPALKTGQLCGDCSSWVASDISHRGLMNDDEARETYRELVDAEHERMAALEGSR</sequence>
<dbReference type="RefSeq" id="WP_310895544.1">
    <property type="nucleotide sequence ID" value="NZ_JAMQOM010000002.1"/>
</dbReference>
<dbReference type="EMBL" id="JAMQOM010000002">
    <property type="protein sequence ID" value="MDS0220877.1"/>
    <property type="molecule type" value="Genomic_DNA"/>
</dbReference>
<dbReference type="Proteomes" id="UP001253439">
    <property type="component" value="Unassembled WGS sequence"/>
</dbReference>
<name>A0AAE4EX51_9EURY</name>
<dbReference type="AlphaFoldDB" id="A0AAE4EX51"/>
<comment type="caution">
    <text evidence="1">The sequence shown here is derived from an EMBL/GenBank/DDBJ whole genome shotgun (WGS) entry which is preliminary data.</text>
</comment>